<reference evidence="3" key="1">
    <citation type="journal article" date="2023" name="Mol. Phylogenet. Evol.">
        <title>Genome-scale phylogeny and comparative genomics of the fungal order Sordariales.</title>
        <authorList>
            <person name="Hensen N."/>
            <person name="Bonometti L."/>
            <person name="Westerberg I."/>
            <person name="Brannstrom I.O."/>
            <person name="Guillou S."/>
            <person name="Cros-Aarteil S."/>
            <person name="Calhoun S."/>
            <person name="Haridas S."/>
            <person name="Kuo A."/>
            <person name="Mondo S."/>
            <person name="Pangilinan J."/>
            <person name="Riley R."/>
            <person name="LaButti K."/>
            <person name="Andreopoulos B."/>
            <person name="Lipzen A."/>
            <person name="Chen C."/>
            <person name="Yan M."/>
            <person name="Daum C."/>
            <person name="Ng V."/>
            <person name="Clum A."/>
            <person name="Steindorff A."/>
            <person name="Ohm R.A."/>
            <person name="Martin F."/>
            <person name="Silar P."/>
            <person name="Natvig D.O."/>
            <person name="Lalanne C."/>
            <person name="Gautier V."/>
            <person name="Ament-Velasquez S.L."/>
            <person name="Kruys A."/>
            <person name="Hutchinson M.I."/>
            <person name="Powell A.J."/>
            <person name="Barry K."/>
            <person name="Miller A.N."/>
            <person name="Grigoriev I.V."/>
            <person name="Debuchy R."/>
            <person name="Gladieux P."/>
            <person name="Hiltunen Thoren M."/>
            <person name="Johannesson H."/>
        </authorList>
    </citation>
    <scope>NUCLEOTIDE SEQUENCE</scope>
    <source>
        <strain evidence="3">CBS 731.68</strain>
    </source>
</reference>
<keyword evidence="1" id="KW-0227">DNA damage</keyword>
<keyword evidence="1" id="KW-0547">Nucleotide-binding</keyword>
<comment type="cofactor">
    <cofactor evidence="1">
        <name>Mg(2+)</name>
        <dbReference type="ChEBI" id="CHEBI:18420"/>
    </cofactor>
</comment>
<dbReference type="GO" id="GO:0000723">
    <property type="term" value="P:telomere maintenance"/>
    <property type="evidence" value="ECO:0007669"/>
    <property type="project" value="InterPro"/>
</dbReference>
<comment type="similarity">
    <text evidence="1">Belongs to the helicase family.</text>
</comment>
<dbReference type="GO" id="GO:0016787">
    <property type="term" value="F:hydrolase activity"/>
    <property type="evidence" value="ECO:0007669"/>
    <property type="project" value="UniProtKB-KW"/>
</dbReference>
<feature type="domain" description="DNA helicase Pif1-like DEAD-box helicase" evidence="2">
    <location>
        <begin position="13"/>
        <end position="70"/>
    </location>
</feature>
<dbReference type="AlphaFoldDB" id="A0AAN6TQS0"/>
<accession>A0AAN6TQS0</accession>
<dbReference type="Gene3D" id="3.40.50.300">
    <property type="entry name" value="P-loop containing nucleotide triphosphate hydrolases"/>
    <property type="match status" value="1"/>
</dbReference>
<evidence type="ECO:0000313" key="4">
    <source>
        <dbReference type="Proteomes" id="UP001302602"/>
    </source>
</evidence>
<dbReference type="GeneID" id="87824660"/>
<name>A0AAN6TQS0_9PEZI</name>
<dbReference type="InterPro" id="IPR010285">
    <property type="entry name" value="DNA_helicase_pif1-like_DEAD"/>
</dbReference>
<keyword evidence="4" id="KW-1185">Reference proteome</keyword>
<evidence type="ECO:0000256" key="1">
    <source>
        <dbReference type="RuleBase" id="RU363044"/>
    </source>
</evidence>
<feature type="non-terminal residue" evidence="3">
    <location>
        <position position="70"/>
    </location>
</feature>
<protein>
    <recommendedName>
        <fullName evidence="1">ATP-dependent DNA helicase</fullName>
        <ecNumber evidence="1">5.6.2.3</ecNumber>
    </recommendedName>
</protein>
<sequence length="70" mass="7325">ERGTRLQEEGGRQHFQFVGGEGGTGKSRVIHAIKDMFRLKDGLHTLILTGASGNAAALIGGVTLHSAANI</sequence>
<dbReference type="RefSeq" id="XP_062642740.1">
    <property type="nucleotide sequence ID" value="XM_062787890.1"/>
</dbReference>
<evidence type="ECO:0000313" key="3">
    <source>
        <dbReference type="EMBL" id="KAK4118967.1"/>
    </source>
</evidence>
<gene>
    <name evidence="3" type="ORF">N657DRAFT_550072</name>
</gene>
<dbReference type="EC" id="5.6.2.3" evidence="1"/>
<proteinExistence type="inferred from homology"/>
<keyword evidence="1" id="KW-0347">Helicase</keyword>
<evidence type="ECO:0000259" key="2">
    <source>
        <dbReference type="Pfam" id="PF05970"/>
    </source>
</evidence>
<dbReference type="InterPro" id="IPR027417">
    <property type="entry name" value="P-loop_NTPase"/>
</dbReference>
<dbReference type="GO" id="GO:0006310">
    <property type="term" value="P:DNA recombination"/>
    <property type="evidence" value="ECO:0007669"/>
    <property type="project" value="UniProtKB-KW"/>
</dbReference>
<reference evidence="3" key="2">
    <citation type="submission" date="2023-05" db="EMBL/GenBank/DDBJ databases">
        <authorList>
            <consortium name="Lawrence Berkeley National Laboratory"/>
            <person name="Steindorff A."/>
            <person name="Hensen N."/>
            <person name="Bonometti L."/>
            <person name="Westerberg I."/>
            <person name="Brannstrom I.O."/>
            <person name="Guillou S."/>
            <person name="Cros-Aarteil S."/>
            <person name="Calhoun S."/>
            <person name="Haridas S."/>
            <person name="Kuo A."/>
            <person name="Mondo S."/>
            <person name="Pangilinan J."/>
            <person name="Riley R."/>
            <person name="Labutti K."/>
            <person name="Andreopoulos B."/>
            <person name="Lipzen A."/>
            <person name="Chen C."/>
            <person name="Yanf M."/>
            <person name="Daum C."/>
            <person name="Ng V."/>
            <person name="Clum A."/>
            <person name="Ohm R."/>
            <person name="Martin F."/>
            <person name="Silar P."/>
            <person name="Natvig D."/>
            <person name="Lalanne C."/>
            <person name="Gautier V."/>
            <person name="Ament-Velasquez S.L."/>
            <person name="Kruys A."/>
            <person name="Hutchinson M.I."/>
            <person name="Powell A.J."/>
            <person name="Barry K."/>
            <person name="Miller A.N."/>
            <person name="Grigoriev I.V."/>
            <person name="Debuchy R."/>
            <person name="Gladieux P."/>
            <person name="Thoren M.H."/>
            <person name="Johannesson H."/>
        </authorList>
    </citation>
    <scope>NUCLEOTIDE SEQUENCE</scope>
    <source>
        <strain evidence="3">CBS 731.68</strain>
    </source>
</reference>
<dbReference type="GO" id="GO:0006281">
    <property type="term" value="P:DNA repair"/>
    <property type="evidence" value="ECO:0007669"/>
    <property type="project" value="UniProtKB-KW"/>
</dbReference>
<keyword evidence="1" id="KW-0378">Hydrolase</keyword>
<comment type="caution">
    <text evidence="3">The sequence shown here is derived from an EMBL/GenBank/DDBJ whole genome shotgun (WGS) entry which is preliminary data.</text>
</comment>
<feature type="non-terminal residue" evidence="3">
    <location>
        <position position="1"/>
    </location>
</feature>
<keyword evidence="1" id="KW-0233">DNA recombination</keyword>
<dbReference type="Pfam" id="PF05970">
    <property type="entry name" value="PIF1"/>
    <property type="match status" value="1"/>
</dbReference>
<dbReference type="EMBL" id="MU853256">
    <property type="protein sequence ID" value="KAK4118967.1"/>
    <property type="molecule type" value="Genomic_DNA"/>
</dbReference>
<dbReference type="Proteomes" id="UP001302602">
    <property type="component" value="Unassembled WGS sequence"/>
</dbReference>
<dbReference type="GO" id="GO:0005524">
    <property type="term" value="F:ATP binding"/>
    <property type="evidence" value="ECO:0007669"/>
    <property type="project" value="UniProtKB-KW"/>
</dbReference>
<organism evidence="3 4">
    <name type="scientific">Parathielavia appendiculata</name>
    <dbReference type="NCBI Taxonomy" id="2587402"/>
    <lineage>
        <taxon>Eukaryota</taxon>
        <taxon>Fungi</taxon>
        <taxon>Dikarya</taxon>
        <taxon>Ascomycota</taxon>
        <taxon>Pezizomycotina</taxon>
        <taxon>Sordariomycetes</taxon>
        <taxon>Sordariomycetidae</taxon>
        <taxon>Sordariales</taxon>
        <taxon>Chaetomiaceae</taxon>
        <taxon>Parathielavia</taxon>
    </lineage>
</organism>
<dbReference type="GO" id="GO:0043139">
    <property type="term" value="F:5'-3' DNA helicase activity"/>
    <property type="evidence" value="ECO:0007669"/>
    <property type="project" value="UniProtKB-EC"/>
</dbReference>
<comment type="catalytic activity">
    <reaction evidence="1">
        <text>ATP + H2O = ADP + phosphate + H(+)</text>
        <dbReference type="Rhea" id="RHEA:13065"/>
        <dbReference type="ChEBI" id="CHEBI:15377"/>
        <dbReference type="ChEBI" id="CHEBI:15378"/>
        <dbReference type="ChEBI" id="CHEBI:30616"/>
        <dbReference type="ChEBI" id="CHEBI:43474"/>
        <dbReference type="ChEBI" id="CHEBI:456216"/>
        <dbReference type="EC" id="5.6.2.3"/>
    </reaction>
</comment>
<keyword evidence="1" id="KW-0234">DNA repair</keyword>
<keyword evidence="1" id="KW-0067">ATP-binding</keyword>